<reference evidence="7 8" key="1">
    <citation type="journal article" date="2013" name="PLoS Genet.">
        <title>Genomic mechanisms accounting for the adaptation to parasitism in nematode-trapping fungi.</title>
        <authorList>
            <person name="Meerupati T."/>
            <person name="Andersson K.M."/>
            <person name="Friman E."/>
            <person name="Kumar D."/>
            <person name="Tunlid A."/>
            <person name="Ahren D."/>
        </authorList>
    </citation>
    <scope>NUCLEOTIDE SEQUENCE [LARGE SCALE GENOMIC DNA]</scope>
    <source>
        <strain evidence="7 8">CBS 200.50</strain>
    </source>
</reference>
<evidence type="ECO:0000256" key="4">
    <source>
        <dbReference type="RuleBase" id="RU361267"/>
    </source>
</evidence>
<dbReference type="GO" id="GO:0005811">
    <property type="term" value="C:lipid droplet"/>
    <property type="evidence" value="ECO:0007669"/>
    <property type="project" value="EnsemblFungi"/>
</dbReference>
<keyword evidence="4" id="KW-1208">Phospholipid metabolism</keyword>
<dbReference type="SMART" id="SM00563">
    <property type="entry name" value="PlsC"/>
    <property type="match status" value="1"/>
</dbReference>
<gene>
    <name evidence="7" type="ORF">H072_5898</name>
</gene>
<keyword evidence="4" id="KW-0594">Phospholipid biosynthesis</keyword>
<dbReference type="GO" id="GO:0016020">
    <property type="term" value="C:membrane"/>
    <property type="evidence" value="ECO:0007669"/>
    <property type="project" value="InterPro"/>
</dbReference>
<feature type="domain" description="Phospholipid/glycerol acyltransferase" evidence="6">
    <location>
        <begin position="99"/>
        <end position="216"/>
    </location>
</feature>
<dbReference type="PANTHER" id="PTHR10434:SF11">
    <property type="entry name" value="1-ACYL-SN-GLYCEROL-3-PHOSPHATE ACYLTRANSFERASE"/>
    <property type="match status" value="1"/>
</dbReference>
<evidence type="ECO:0000256" key="3">
    <source>
        <dbReference type="ARBA" id="ARBA00023315"/>
    </source>
</evidence>
<evidence type="ECO:0000313" key="7">
    <source>
        <dbReference type="EMBL" id="EPS40301.1"/>
    </source>
</evidence>
<evidence type="ECO:0000256" key="2">
    <source>
        <dbReference type="ARBA" id="ARBA00022679"/>
    </source>
</evidence>
<dbReference type="AlphaFoldDB" id="S8AGN8"/>
<feature type="transmembrane region" description="Helical" evidence="5">
    <location>
        <begin position="37"/>
        <end position="56"/>
    </location>
</feature>
<keyword evidence="5" id="KW-0812">Transmembrane</keyword>
<dbReference type="InterPro" id="IPR004552">
    <property type="entry name" value="AGP_acyltrans"/>
</dbReference>
<dbReference type="EMBL" id="AQGS01000427">
    <property type="protein sequence ID" value="EPS40301.1"/>
    <property type="molecule type" value="Genomic_DNA"/>
</dbReference>
<comment type="caution">
    <text evidence="7">The sequence shown here is derived from an EMBL/GenBank/DDBJ whole genome shotgun (WGS) entry which is preliminary data.</text>
</comment>
<reference evidence="8" key="2">
    <citation type="submission" date="2013-04" db="EMBL/GenBank/DDBJ databases">
        <title>Genomic mechanisms accounting for the adaptation to parasitism in nematode-trapping fungi.</title>
        <authorList>
            <person name="Ahren D.G."/>
        </authorList>
    </citation>
    <scope>NUCLEOTIDE SEQUENCE [LARGE SCALE GENOMIC DNA]</scope>
    <source>
        <strain evidence="8">CBS 200.50</strain>
    </source>
</reference>
<dbReference type="HOGENOM" id="CLU_027938_10_0_1"/>
<evidence type="ECO:0000313" key="8">
    <source>
        <dbReference type="Proteomes" id="UP000015100"/>
    </source>
</evidence>
<dbReference type="CDD" id="cd07989">
    <property type="entry name" value="LPLAT_AGPAT-like"/>
    <property type="match status" value="1"/>
</dbReference>
<dbReference type="EC" id="2.3.1.51" evidence="4"/>
<dbReference type="SUPFAM" id="SSF69593">
    <property type="entry name" value="Glycerol-3-phosphate (1)-acyltransferase"/>
    <property type="match status" value="1"/>
</dbReference>
<comment type="domain">
    <text evidence="4">The HXXXXD motif is essential for acyltransferase activity and may constitute the binding site for the phosphate moiety of the glycerol-3-phosphate.</text>
</comment>
<proteinExistence type="inferred from homology"/>
<keyword evidence="5" id="KW-0472">Membrane</keyword>
<dbReference type="OMA" id="LLYQWSM"/>
<dbReference type="InterPro" id="IPR002123">
    <property type="entry name" value="Plipid/glycerol_acylTrfase"/>
</dbReference>
<evidence type="ECO:0000256" key="1">
    <source>
        <dbReference type="ARBA" id="ARBA00008655"/>
    </source>
</evidence>
<dbReference type="eggNOG" id="KOG2848">
    <property type="taxonomic scope" value="Eukaryota"/>
</dbReference>
<dbReference type="NCBIfam" id="TIGR00530">
    <property type="entry name" value="AGP_acyltrn"/>
    <property type="match status" value="1"/>
</dbReference>
<keyword evidence="2 4" id="KW-0808">Transferase</keyword>
<keyword evidence="4" id="KW-0443">Lipid metabolism</keyword>
<organism evidence="7 8">
    <name type="scientific">Dactylellina haptotyla (strain CBS 200.50)</name>
    <name type="common">Nematode-trapping fungus</name>
    <name type="synonym">Monacrosporium haptotylum</name>
    <dbReference type="NCBI Taxonomy" id="1284197"/>
    <lineage>
        <taxon>Eukaryota</taxon>
        <taxon>Fungi</taxon>
        <taxon>Dikarya</taxon>
        <taxon>Ascomycota</taxon>
        <taxon>Pezizomycotina</taxon>
        <taxon>Orbiliomycetes</taxon>
        <taxon>Orbiliales</taxon>
        <taxon>Orbiliaceae</taxon>
        <taxon>Dactylellina</taxon>
    </lineage>
</organism>
<keyword evidence="3 4" id="KW-0012">Acyltransferase</keyword>
<dbReference type="OrthoDB" id="202234at2759"/>
<dbReference type="Proteomes" id="UP000015100">
    <property type="component" value="Unassembled WGS sequence"/>
</dbReference>
<sequence length="279" mass="30932">MFYYLSIFMAVYALLTLVLALLGNVSKIARFGARIMTGYILMVVCALYGVVASIFLRVIGNVGIAQWTVARAFTYTLGPAIGVEFVMENEEGMWSDRPVVFVGNHQSELDVLALGRIFPKYCSVSAKSSLKHMPFLGWFMALSGTIFIDRANRQSALTAFDNATKEMKTRRQSVWIFPEGTRSYATTTTMLPFKKGAFHLAVQAQVPIVPVVIQNYSHILNLKALSFESGKVRVKVLSKVETKGMTGTKEEIDGLVEKVRTMMVTELEAMGLGDSKKNN</sequence>
<dbReference type="Pfam" id="PF01553">
    <property type="entry name" value="Acyltransferase"/>
    <property type="match status" value="1"/>
</dbReference>
<dbReference type="STRING" id="1284197.S8AGN8"/>
<feature type="transmembrane region" description="Helical" evidence="5">
    <location>
        <begin position="6"/>
        <end position="25"/>
    </location>
</feature>
<name>S8AGN8_DACHA</name>
<protein>
    <recommendedName>
        <fullName evidence="4">1-acyl-sn-glycerol-3-phosphate acyltransferase</fullName>
        <ecNumber evidence="4">2.3.1.51</ecNumber>
    </recommendedName>
</protein>
<dbReference type="GO" id="GO:0006654">
    <property type="term" value="P:phosphatidic acid biosynthetic process"/>
    <property type="evidence" value="ECO:0007669"/>
    <property type="project" value="TreeGrafter"/>
</dbReference>
<comment type="catalytic activity">
    <reaction evidence="4">
        <text>a 1-acyl-sn-glycero-3-phosphate + an acyl-CoA = a 1,2-diacyl-sn-glycero-3-phosphate + CoA</text>
        <dbReference type="Rhea" id="RHEA:19709"/>
        <dbReference type="ChEBI" id="CHEBI:57287"/>
        <dbReference type="ChEBI" id="CHEBI:57970"/>
        <dbReference type="ChEBI" id="CHEBI:58342"/>
        <dbReference type="ChEBI" id="CHEBI:58608"/>
        <dbReference type="EC" id="2.3.1.51"/>
    </reaction>
</comment>
<keyword evidence="8" id="KW-1185">Reference proteome</keyword>
<comment type="similarity">
    <text evidence="1 4">Belongs to the 1-acyl-sn-glycerol-3-phosphate acyltransferase family.</text>
</comment>
<accession>S8AGN8</accession>
<dbReference type="PANTHER" id="PTHR10434">
    <property type="entry name" value="1-ACYL-SN-GLYCEROL-3-PHOSPHATE ACYLTRANSFERASE"/>
    <property type="match status" value="1"/>
</dbReference>
<evidence type="ECO:0000259" key="6">
    <source>
        <dbReference type="SMART" id="SM00563"/>
    </source>
</evidence>
<dbReference type="GO" id="GO:0005783">
    <property type="term" value="C:endoplasmic reticulum"/>
    <property type="evidence" value="ECO:0007669"/>
    <property type="project" value="TreeGrafter"/>
</dbReference>
<dbReference type="GO" id="GO:0003841">
    <property type="term" value="F:1-acylglycerol-3-phosphate O-acyltransferase activity"/>
    <property type="evidence" value="ECO:0007669"/>
    <property type="project" value="UniProtKB-UniRule"/>
</dbReference>
<evidence type="ECO:0000256" key="5">
    <source>
        <dbReference type="SAM" id="Phobius"/>
    </source>
</evidence>
<keyword evidence="5" id="KW-1133">Transmembrane helix</keyword>
<keyword evidence="4" id="KW-0444">Lipid biosynthesis</keyword>